<name>B8HHR8_PSECP</name>
<dbReference type="RefSeq" id="WP_012622982.1">
    <property type="nucleotide sequence ID" value="NC_011879.1"/>
</dbReference>
<keyword evidence="2" id="KW-0614">Plasmid</keyword>
<dbReference type="HOGENOM" id="CLU_3114023_0_0_11"/>
<sequence>MLTNGRSCAVDGLTMNGCSCHNTPNSRRKAKKSAKAKEKKAALRHERNAN</sequence>
<dbReference type="EMBL" id="CP001342">
    <property type="protein sequence ID" value="ACL41965.1"/>
    <property type="molecule type" value="Genomic_DNA"/>
</dbReference>
<evidence type="ECO:0000313" key="3">
    <source>
        <dbReference type="Proteomes" id="UP000002505"/>
    </source>
</evidence>
<keyword evidence="3" id="KW-1185">Reference proteome</keyword>
<organism evidence="2 3">
    <name type="scientific">Pseudarthrobacter chlorophenolicus (strain ATCC 700700 / DSM 12829 / CIP 107037 / JCM 12360 / KCTC 9906 / NCIMB 13794 / A6)</name>
    <name type="common">Arthrobacter chlorophenolicus</name>
    <dbReference type="NCBI Taxonomy" id="452863"/>
    <lineage>
        <taxon>Bacteria</taxon>
        <taxon>Bacillati</taxon>
        <taxon>Actinomycetota</taxon>
        <taxon>Actinomycetes</taxon>
        <taxon>Micrococcales</taxon>
        <taxon>Micrococcaceae</taxon>
        <taxon>Pseudarthrobacter</taxon>
    </lineage>
</organism>
<proteinExistence type="predicted"/>
<feature type="region of interest" description="Disordered" evidence="1">
    <location>
        <begin position="19"/>
        <end position="50"/>
    </location>
</feature>
<geneLocation type="plasmid" evidence="2 3">
    <name>pACHL01</name>
</geneLocation>
<gene>
    <name evidence="2" type="ordered locus">Achl_4014</name>
</gene>
<reference evidence="2" key="1">
    <citation type="submission" date="2009-01" db="EMBL/GenBank/DDBJ databases">
        <title>Complete sequence of plasmid1 of Arthrobacter chlorophenolicus A6.</title>
        <authorList>
            <consortium name="US DOE Joint Genome Institute"/>
            <person name="Lucas S."/>
            <person name="Copeland A."/>
            <person name="Lapidus A."/>
            <person name="Glavina del Rio T."/>
            <person name="Tice H."/>
            <person name="Bruce D."/>
            <person name="Goodwin L."/>
            <person name="Pitluck S."/>
            <person name="Goltsman E."/>
            <person name="Clum A."/>
            <person name="Larimer F."/>
            <person name="Land M."/>
            <person name="Hauser L."/>
            <person name="Kyrpides N."/>
            <person name="Mikhailova N."/>
            <person name="Jansson J."/>
            <person name="Richardson P."/>
        </authorList>
    </citation>
    <scope>NUCLEOTIDE SEQUENCE [LARGE SCALE GENOMIC DNA]</scope>
    <source>
        <strain evidence="2">A6</strain>
        <plasmid evidence="2">pACHL01</plasmid>
    </source>
</reference>
<dbReference type="AlphaFoldDB" id="B8HHR8"/>
<evidence type="ECO:0000313" key="2">
    <source>
        <dbReference type="EMBL" id="ACL41965.1"/>
    </source>
</evidence>
<dbReference type="KEGG" id="ach:Achl_4014"/>
<accession>B8HHR8</accession>
<feature type="compositionally biased region" description="Basic and acidic residues" evidence="1">
    <location>
        <begin position="35"/>
        <end position="50"/>
    </location>
</feature>
<dbReference type="Proteomes" id="UP000002505">
    <property type="component" value="Plasmid pACHL01"/>
</dbReference>
<protein>
    <submittedName>
        <fullName evidence="2">Uncharacterized protein</fullName>
    </submittedName>
</protein>
<evidence type="ECO:0000256" key="1">
    <source>
        <dbReference type="SAM" id="MobiDB-lite"/>
    </source>
</evidence>